<dbReference type="InterPro" id="IPR013655">
    <property type="entry name" value="PAS_fold_3"/>
</dbReference>
<keyword evidence="6" id="KW-1133">Transmembrane helix</keyword>
<name>A0A3N7HQ42_9BURK</name>
<dbReference type="GO" id="GO:0005886">
    <property type="term" value="C:plasma membrane"/>
    <property type="evidence" value="ECO:0007669"/>
    <property type="project" value="TreeGrafter"/>
</dbReference>
<evidence type="ECO:0000256" key="5">
    <source>
        <dbReference type="ARBA" id="ARBA00022777"/>
    </source>
</evidence>
<evidence type="ECO:0000313" key="8">
    <source>
        <dbReference type="EMBL" id="RQP22881.1"/>
    </source>
</evidence>
<keyword evidence="3" id="KW-0597">Phosphoprotein</keyword>
<accession>A0A3N7HQ42</accession>
<evidence type="ECO:0000313" key="9">
    <source>
        <dbReference type="Proteomes" id="UP000267464"/>
    </source>
</evidence>
<reference evidence="8 9" key="2">
    <citation type="submission" date="2018-12" db="EMBL/GenBank/DDBJ databases">
        <title>Rhizobacter gummiphilus sp. nov., a rubber-degrading bacterium isolated from the soil of a botanical garden in Japan.</title>
        <authorList>
            <person name="Shunsuke S.S."/>
        </authorList>
    </citation>
    <scope>NUCLEOTIDE SEQUENCE [LARGE SCALE GENOMIC DNA]</scope>
    <source>
        <strain evidence="8 9">S-16</strain>
    </source>
</reference>
<dbReference type="Gene3D" id="1.10.287.130">
    <property type="match status" value="1"/>
</dbReference>
<dbReference type="PRINTS" id="PR00344">
    <property type="entry name" value="BCTRLSENSOR"/>
</dbReference>
<dbReference type="EC" id="2.7.13.3" evidence="2"/>
<dbReference type="Gene3D" id="3.30.450.20">
    <property type="entry name" value="PAS domain"/>
    <property type="match status" value="1"/>
</dbReference>
<evidence type="ECO:0000256" key="1">
    <source>
        <dbReference type="ARBA" id="ARBA00000085"/>
    </source>
</evidence>
<evidence type="ECO:0000259" key="7">
    <source>
        <dbReference type="PROSITE" id="PS50109"/>
    </source>
</evidence>
<dbReference type="SUPFAM" id="SSF47384">
    <property type="entry name" value="Homodimeric domain of signal transducing histidine kinase"/>
    <property type="match status" value="1"/>
</dbReference>
<dbReference type="InterPro" id="IPR003594">
    <property type="entry name" value="HATPase_dom"/>
</dbReference>
<keyword evidence="6" id="KW-0812">Transmembrane</keyword>
<dbReference type="PANTHER" id="PTHR43047:SF72">
    <property type="entry name" value="OSMOSENSING HISTIDINE PROTEIN KINASE SLN1"/>
    <property type="match status" value="1"/>
</dbReference>
<dbReference type="OrthoDB" id="8579121at2"/>
<keyword evidence="5" id="KW-0418">Kinase</keyword>
<dbReference type="Pfam" id="PF08447">
    <property type="entry name" value="PAS_3"/>
    <property type="match status" value="1"/>
</dbReference>
<dbReference type="InterPro" id="IPR036097">
    <property type="entry name" value="HisK_dim/P_sf"/>
</dbReference>
<keyword evidence="4" id="KW-0808">Transferase</keyword>
<keyword evidence="9" id="KW-1185">Reference proteome</keyword>
<evidence type="ECO:0000256" key="4">
    <source>
        <dbReference type="ARBA" id="ARBA00022679"/>
    </source>
</evidence>
<gene>
    <name evidence="8" type="ORF">DZC73_21600</name>
</gene>
<dbReference type="PROSITE" id="PS50109">
    <property type="entry name" value="HIS_KIN"/>
    <property type="match status" value="1"/>
</dbReference>
<reference evidence="8 9" key="1">
    <citation type="submission" date="2018-08" db="EMBL/GenBank/DDBJ databases">
        <authorList>
            <person name="Khan S.A."/>
            <person name="Jeon C.O."/>
            <person name="Chun B.H."/>
            <person name="Jeong S.E."/>
        </authorList>
    </citation>
    <scope>NUCLEOTIDE SEQUENCE [LARGE SCALE GENOMIC DNA]</scope>
    <source>
        <strain evidence="8 9">S-16</strain>
    </source>
</reference>
<dbReference type="EMBL" id="QUSW01000006">
    <property type="protein sequence ID" value="RQP22881.1"/>
    <property type="molecule type" value="Genomic_DNA"/>
</dbReference>
<dbReference type="GO" id="GO:0000155">
    <property type="term" value="F:phosphorelay sensor kinase activity"/>
    <property type="evidence" value="ECO:0007669"/>
    <property type="project" value="InterPro"/>
</dbReference>
<dbReference type="CDD" id="cd00082">
    <property type="entry name" value="HisKA"/>
    <property type="match status" value="1"/>
</dbReference>
<feature type="domain" description="Histidine kinase" evidence="7">
    <location>
        <begin position="387"/>
        <end position="604"/>
    </location>
</feature>
<evidence type="ECO:0000256" key="3">
    <source>
        <dbReference type="ARBA" id="ARBA00022553"/>
    </source>
</evidence>
<dbReference type="Gene3D" id="3.30.565.10">
    <property type="entry name" value="Histidine kinase-like ATPase, C-terminal domain"/>
    <property type="match status" value="1"/>
</dbReference>
<comment type="caution">
    <text evidence="8">The sequence shown here is derived from an EMBL/GenBank/DDBJ whole genome shotgun (WGS) entry which is preliminary data.</text>
</comment>
<evidence type="ECO:0000256" key="2">
    <source>
        <dbReference type="ARBA" id="ARBA00012438"/>
    </source>
</evidence>
<protein>
    <recommendedName>
        <fullName evidence="2">histidine kinase</fullName>
        <ecNumber evidence="2">2.7.13.3</ecNumber>
    </recommendedName>
</protein>
<dbReference type="AlphaFoldDB" id="A0A3N7HQ42"/>
<keyword evidence="6" id="KW-0472">Membrane</keyword>
<feature type="transmembrane region" description="Helical" evidence="6">
    <location>
        <begin position="204"/>
        <end position="224"/>
    </location>
</feature>
<dbReference type="InterPro" id="IPR004358">
    <property type="entry name" value="Sig_transdc_His_kin-like_C"/>
</dbReference>
<proteinExistence type="predicted"/>
<dbReference type="Proteomes" id="UP000267464">
    <property type="component" value="Unassembled WGS sequence"/>
</dbReference>
<dbReference type="Pfam" id="PF02518">
    <property type="entry name" value="HATPase_c"/>
    <property type="match status" value="1"/>
</dbReference>
<sequence>MRTVPSDRMVYLGIMGPLLLAIVSLLALCIGGFSVLSSVRAYVGGESMWSKARASAVANLRLHAVAGRPADYRRFLDALAVPLGDRSARLELDKPRGDDDVIRAGLLAGENAAQDIPGMIRLYRYFRRVEFMEEAIGAWAEGDRLIEQLQELGMRIHAHVERGDPPAAIAALLVELDTLEAKLANVEKYFSATLGRASRKTGQVLVVVTLALAGLLALGGMLFMRRAMRLQMQDRQLLMEANQRFDLGADAAGIGLFNWHVADDSFDLDARACTLYGLSCPPEGVNIRRSELRRRTLPDDQAKARMDFEAAVTSGETLHLRYRIQMGDDQVRHLEAIGRMRDMHDPVRARMVGVMRDVGSEVTQAQLTVDKEAAERAARLRVEFLSRLSHELRTPLNAVLGVAQLLRIDPTEPLSVNQAKRVQILEESGAHLLRLVEDVLDITRIDSGALKLDMVPTDMIGAVRTALNIVEPERAAHEIRIEDRMPYRQAMVMADPHRLQQVFVNLLDNACKYNVRGGLLSLEFGEEEREYRISIGDQGAGMTQAQMGEIFQPFKRVSGKNDVSGTGLGLVVVKLLMAQMQGSVAVESESGQGSVFTVRMPRLG</sequence>
<comment type="catalytic activity">
    <reaction evidence="1">
        <text>ATP + protein L-histidine = ADP + protein N-phospho-L-histidine.</text>
        <dbReference type="EC" id="2.7.13.3"/>
    </reaction>
</comment>
<dbReference type="SUPFAM" id="SSF55874">
    <property type="entry name" value="ATPase domain of HSP90 chaperone/DNA topoisomerase II/histidine kinase"/>
    <property type="match status" value="1"/>
</dbReference>
<dbReference type="RefSeq" id="WP_124542461.1">
    <property type="nucleotide sequence ID" value="NZ_QUSW01000006.1"/>
</dbReference>
<dbReference type="GO" id="GO:0009927">
    <property type="term" value="F:histidine phosphotransfer kinase activity"/>
    <property type="evidence" value="ECO:0007669"/>
    <property type="project" value="TreeGrafter"/>
</dbReference>
<dbReference type="Pfam" id="PF00512">
    <property type="entry name" value="HisKA"/>
    <property type="match status" value="1"/>
</dbReference>
<organism evidence="8 9">
    <name type="scientific">Piscinibacter terrae</name>
    <dbReference type="NCBI Taxonomy" id="2496871"/>
    <lineage>
        <taxon>Bacteria</taxon>
        <taxon>Pseudomonadati</taxon>
        <taxon>Pseudomonadota</taxon>
        <taxon>Betaproteobacteria</taxon>
        <taxon>Burkholderiales</taxon>
        <taxon>Sphaerotilaceae</taxon>
        <taxon>Piscinibacter</taxon>
    </lineage>
</organism>
<dbReference type="InterPro" id="IPR035965">
    <property type="entry name" value="PAS-like_dom_sf"/>
</dbReference>
<dbReference type="SMART" id="SM00387">
    <property type="entry name" value="HATPase_c"/>
    <property type="match status" value="1"/>
</dbReference>
<evidence type="ECO:0000256" key="6">
    <source>
        <dbReference type="SAM" id="Phobius"/>
    </source>
</evidence>
<dbReference type="SMART" id="SM00388">
    <property type="entry name" value="HisKA"/>
    <property type="match status" value="1"/>
</dbReference>
<dbReference type="InterPro" id="IPR005467">
    <property type="entry name" value="His_kinase_dom"/>
</dbReference>
<dbReference type="InterPro" id="IPR003661">
    <property type="entry name" value="HisK_dim/P_dom"/>
</dbReference>
<dbReference type="PANTHER" id="PTHR43047">
    <property type="entry name" value="TWO-COMPONENT HISTIDINE PROTEIN KINASE"/>
    <property type="match status" value="1"/>
</dbReference>
<dbReference type="InterPro" id="IPR036890">
    <property type="entry name" value="HATPase_C_sf"/>
</dbReference>
<dbReference type="SUPFAM" id="SSF55785">
    <property type="entry name" value="PYP-like sensor domain (PAS domain)"/>
    <property type="match status" value="1"/>
</dbReference>